<organism evidence="1 2">
    <name type="scientific">Anaerococcus octavius</name>
    <dbReference type="NCBI Taxonomy" id="54007"/>
    <lineage>
        <taxon>Bacteria</taxon>
        <taxon>Bacillati</taxon>
        <taxon>Bacillota</taxon>
        <taxon>Tissierellia</taxon>
        <taxon>Tissierellales</taxon>
        <taxon>Peptoniphilaceae</taxon>
        <taxon>Anaerococcus</taxon>
    </lineage>
</organism>
<dbReference type="Pfam" id="PF05402">
    <property type="entry name" value="PqqD"/>
    <property type="match status" value="1"/>
</dbReference>
<dbReference type="InterPro" id="IPR008792">
    <property type="entry name" value="PQQD"/>
</dbReference>
<comment type="caution">
    <text evidence="1">The sequence shown here is derived from an EMBL/GenBank/DDBJ whole genome shotgun (WGS) entry which is preliminary data.</text>
</comment>
<name>A0A2I1M8S6_9FIRM</name>
<protein>
    <recommendedName>
        <fullName evidence="3">PqqD family protein</fullName>
    </recommendedName>
</protein>
<sequence length="105" mass="12527">MHDLDRIPHKNVDYEYDQDNKNYIILMPHKGLNHKIAQKFFNRPEITRVKVKGMGNKVWESINGENTIKDIGQILKSEYKDEAEPLYERLCLYLNGLEKNNFIKY</sequence>
<dbReference type="Gene3D" id="1.10.10.1150">
    <property type="entry name" value="Coenzyme PQQ synthesis protein D (PqqD)"/>
    <property type="match status" value="1"/>
</dbReference>
<dbReference type="EMBL" id="PKGS01000003">
    <property type="protein sequence ID" value="PKZ16545.1"/>
    <property type="molecule type" value="Genomic_DNA"/>
</dbReference>
<dbReference type="AlphaFoldDB" id="A0A2I1M8S6"/>
<accession>A0A2I1M8S6</accession>
<reference evidence="1 2" key="1">
    <citation type="submission" date="2017-12" db="EMBL/GenBank/DDBJ databases">
        <title>Phylogenetic diversity of female urinary microbiome.</title>
        <authorList>
            <person name="Thomas-White K."/>
            <person name="Wolfe A.J."/>
        </authorList>
    </citation>
    <scope>NUCLEOTIDE SEQUENCE [LARGE SCALE GENOMIC DNA]</scope>
    <source>
        <strain evidence="1 2">UMB0119</strain>
    </source>
</reference>
<evidence type="ECO:0008006" key="3">
    <source>
        <dbReference type="Google" id="ProtNLM"/>
    </source>
</evidence>
<evidence type="ECO:0000313" key="2">
    <source>
        <dbReference type="Proteomes" id="UP000234335"/>
    </source>
</evidence>
<gene>
    <name evidence="1" type="ORF">CYJ34_04930</name>
</gene>
<dbReference type="InterPro" id="IPR041881">
    <property type="entry name" value="PqqD_sf"/>
</dbReference>
<dbReference type="RefSeq" id="WP_101540206.1">
    <property type="nucleotide sequence ID" value="NZ_JBHWQV010000004.1"/>
</dbReference>
<evidence type="ECO:0000313" key="1">
    <source>
        <dbReference type="EMBL" id="PKZ16545.1"/>
    </source>
</evidence>
<dbReference type="Proteomes" id="UP000234335">
    <property type="component" value="Unassembled WGS sequence"/>
</dbReference>
<proteinExistence type="predicted"/>
<keyword evidence="2" id="KW-1185">Reference proteome</keyword>